<reference evidence="2" key="1">
    <citation type="journal article" date="2012" name="Science">
        <title>The Paleozoic origin of enzymatic lignin decomposition reconstructed from 31 fungal genomes.</title>
        <authorList>
            <person name="Floudas D."/>
            <person name="Binder M."/>
            <person name="Riley R."/>
            <person name="Barry K."/>
            <person name="Blanchette R.A."/>
            <person name="Henrissat B."/>
            <person name="Martinez A.T."/>
            <person name="Otillar R."/>
            <person name="Spatafora J.W."/>
            <person name="Yadav J.S."/>
            <person name="Aerts A."/>
            <person name="Benoit I."/>
            <person name="Boyd A."/>
            <person name="Carlson A."/>
            <person name="Copeland A."/>
            <person name="Coutinho P.M."/>
            <person name="de Vries R.P."/>
            <person name="Ferreira P."/>
            <person name="Findley K."/>
            <person name="Foster B."/>
            <person name="Gaskell J."/>
            <person name="Glotzer D."/>
            <person name="Gorecki P."/>
            <person name="Heitman J."/>
            <person name="Hesse C."/>
            <person name="Hori C."/>
            <person name="Igarashi K."/>
            <person name="Jurgens J.A."/>
            <person name="Kallen N."/>
            <person name="Kersten P."/>
            <person name="Kohler A."/>
            <person name="Kuees U."/>
            <person name="Kumar T.K.A."/>
            <person name="Kuo A."/>
            <person name="LaButti K."/>
            <person name="Larrondo L.F."/>
            <person name="Lindquist E."/>
            <person name="Ling A."/>
            <person name="Lombard V."/>
            <person name="Lucas S."/>
            <person name="Lundell T."/>
            <person name="Martin R."/>
            <person name="McLaughlin D.J."/>
            <person name="Morgenstern I."/>
            <person name="Morin E."/>
            <person name="Murat C."/>
            <person name="Nagy L.G."/>
            <person name="Nolan M."/>
            <person name="Ohm R.A."/>
            <person name="Patyshakuliyeva A."/>
            <person name="Rokas A."/>
            <person name="Ruiz-Duenas F.J."/>
            <person name="Sabat G."/>
            <person name="Salamov A."/>
            <person name="Samejima M."/>
            <person name="Schmutz J."/>
            <person name="Slot J.C."/>
            <person name="St John F."/>
            <person name="Stenlid J."/>
            <person name="Sun H."/>
            <person name="Sun S."/>
            <person name="Syed K."/>
            <person name="Tsang A."/>
            <person name="Wiebenga A."/>
            <person name="Young D."/>
            <person name="Pisabarro A."/>
            <person name="Eastwood D.C."/>
            <person name="Martin F."/>
            <person name="Cullen D."/>
            <person name="Grigoriev I.V."/>
            <person name="Hibbett D.S."/>
        </authorList>
    </citation>
    <scope>NUCLEOTIDE SEQUENCE [LARGE SCALE GENOMIC DNA]</scope>
    <source>
        <strain evidence="2">TFB10046</strain>
    </source>
</reference>
<dbReference type="InParanoid" id="J0LBZ4"/>
<sequence length="210" mass="22387">MFPSHPTTGSARTMGLDHYEQSAKTHSRVIRPARRYSIFRPTPPTSLAHRPVSFWKLRDDDGPSVWVVFGTHEEAAAPLAMSGANLSIATALDLLSNLDKLQAVHRTILSPQAPPAMDDYAYGCTLSSNPHNPAMQATYSGRATGSVPSHCPRPASQAVVQPPFLPPHQAVQSPRFVAAAVPGIPSPLPLAAAMQLVSQKGQLLLTGFAA</sequence>
<protein>
    <submittedName>
        <fullName evidence="1">Uncharacterized protein</fullName>
    </submittedName>
</protein>
<gene>
    <name evidence="1" type="ORF">AURDEDRAFT_176973</name>
</gene>
<name>J0LBZ4_AURST</name>
<evidence type="ECO:0000313" key="1">
    <source>
        <dbReference type="EMBL" id="EJD33970.1"/>
    </source>
</evidence>
<organism evidence="1 2">
    <name type="scientific">Auricularia subglabra (strain TFB-10046 / SS5)</name>
    <name type="common">White-rot fungus</name>
    <name type="synonym">Auricularia delicata (strain TFB10046)</name>
    <dbReference type="NCBI Taxonomy" id="717982"/>
    <lineage>
        <taxon>Eukaryota</taxon>
        <taxon>Fungi</taxon>
        <taxon>Dikarya</taxon>
        <taxon>Basidiomycota</taxon>
        <taxon>Agaricomycotina</taxon>
        <taxon>Agaricomycetes</taxon>
        <taxon>Auriculariales</taxon>
        <taxon>Auriculariaceae</taxon>
        <taxon>Auricularia</taxon>
    </lineage>
</organism>
<evidence type="ECO:0000313" key="2">
    <source>
        <dbReference type="Proteomes" id="UP000006514"/>
    </source>
</evidence>
<dbReference type="OrthoDB" id="3071120at2759"/>
<accession>J0LBZ4</accession>
<dbReference type="KEGG" id="adl:AURDEDRAFT_176973"/>
<keyword evidence="2" id="KW-1185">Reference proteome</keyword>
<dbReference type="EMBL" id="JH688034">
    <property type="protein sequence ID" value="EJD33970.1"/>
    <property type="molecule type" value="Genomic_DNA"/>
</dbReference>
<proteinExistence type="predicted"/>
<dbReference type="AlphaFoldDB" id="J0LBZ4"/>
<dbReference type="Proteomes" id="UP000006514">
    <property type="component" value="Unassembled WGS sequence"/>
</dbReference>